<dbReference type="GO" id="GO:0006353">
    <property type="term" value="P:DNA-templated transcription termination"/>
    <property type="evidence" value="ECO:0007669"/>
    <property type="project" value="UniProtKB-KW"/>
</dbReference>
<keyword evidence="5" id="KW-1185">Reference proteome</keyword>
<dbReference type="OrthoDB" id="637682at2759"/>
<evidence type="ECO:0000256" key="2">
    <source>
        <dbReference type="ARBA" id="ARBA00022472"/>
    </source>
</evidence>
<dbReference type="Pfam" id="PF02536">
    <property type="entry name" value="mTERF"/>
    <property type="match status" value="1"/>
</dbReference>
<dbReference type="Proteomes" id="UP000283530">
    <property type="component" value="Unassembled WGS sequence"/>
</dbReference>
<dbReference type="Gene3D" id="1.25.70.10">
    <property type="entry name" value="Transcription termination factor 3, mitochondrial"/>
    <property type="match status" value="1"/>
</dbReference>
<dbReference type="SMART" id="SM00733">
    <property type="entry name" value="Mterf"/>
    <property type="match status" value="4"/>
</dbReference>
<evidence type="ECO:0000256" key="3">
    <source>
        <dbReference type="ARBA" id="ARBA00022946"/>
    </source>
</evidence>
<comment type="similarity">
    <text evidence="1">Belongs to the mTERF family.</text>
</comment>
<dbReference type="AlphaFoldDB" id="A0A3S3MUR4"/>
<dbReference type="InterPro" id="IPR003690">
    <property type="entry name" value="MTERF"/>
</dbReference>
<sequence>MFASSILQSISAVPTKSKFLFFSSSDRSNLNLMESLFNTHYSHSHHHHDYTTSQSQSQVVSLKISPRFELSPNSSNTRRLVSLGAGGDAGGETLEMEARAAVAELLREEGLSEEESIDIVSNSPNYVKMLIEGVRELDEASLWDSWKVVDGGGGVGTGSGGSQLSFKEKVLHIARVKKDRGILPFLESTGLNPSTSTHVARYLSSETLLNLIHKVKYVKEMFFSGSDQGAIIGKNAHRMMTNLSIFVDDDIQQTLSFFAKMEARRGGLNMLDSKDASFPYFIEAFPRLLLLSIESHLRPLVEFFEAVGVPKRQIRNIVLIYPPIVFSNIKKEIEPRVQNLKKVGIEDKAIGKMLVKYPWILSTSIQDNYEEILSFFNAQKVPKEHVDRAIRSWPLLLGSSTTKMKSMVVHFGELGVRNKKLGQVIVSSPQLLLQKPHEFHKVVAFRASRCKLLLPLMIVEV</sequence>
<reference evidence="4 5" key="1">
    <citation type="journal article" date="2019" name="Nat. Plants">
        <title>Stout camphor tree genome fills gaps in understanding of flowering plant genome evolution.</title>
        <authorList>
            <person name="Chaw S.M."/>
            <person name="Liu Y.C."/>
            <person name="Wu Y.W."/>
            <person name="Wang H.Y."/>
            <person name="Lin C.I."/>
            <person name="Wu C.S."/>
            <person name="Ke H.M."/>
            <person name="Chang L.Y."/>
            <person name="Hsu C.Y."/>
            <person name="Yang H.T."/>
            <person name="Sudianto E."/>
            <person name="Hsu M.H."/>
            <person name="Wu K.P."/>
            <person name="Wang L.N."/>
            <person name="Leebens-Mack J.H."/>
            <person name="Tsai I.J."/>
        </authorList>
    </citation>
    <scope>NUCLEOTIDE SEQUENCE [LARGE SCALE GENOMIC DNA]</scope>
    <source>
        <strain evidence="5">cv. Chaw 1501</strain>
        <tissue evidence="4">Young leaves</tissue>
    </source>
</reference>
<dbReference type="PANTHER" id="PTHR13068">
    <property type="entry name" value="CGI-12 PROTEIN-RELATED"/>
    <property type="match status" value="1"/>
</dbReference>
<dbReference type="EMBL" id="QPKB01000002">
    <property type="protein sequence ID" value="RWR75204.1"/>
    <property type="molecule type" value="Genomic_DNA"/>
</dbReference>
<comment type="caution">
    <text evidence="4">The sequence shown here is derived from an EMBL/GenBank/DDBJ whole genome shotgun (WGS) entry which is preliminary data.</text>
</comment>
<gene>
    <name evidence="4" type="ORF">CKAN_00357800</name>
</gene>
<keyword evidence="2" id="KW-0805">Transcription regulation</keyword>
<organism evidence="4 5">
    <name type="scientific">Cinnamomum micranthum f. kanehirae</name>
    <dbReference type="NCBI Taxonomy" id="337451"/>
    <lineage>
        <taxon>Eukaryota</taxon>
        <taxon>Viridiplantae</taxon>
        <taxon>Streptophyta</taxon>
        <taxon>Embryophyta</taxon>
        <taxon>Tracheophyta</taxon>
        <taxon>Spermatophyta</taxon>
        <taxon>Magnoliopsida</taxon>
        <taxon>Magnoliidae</taxon>
        <taxon>Laurales</taxon>
        <taxon>Lauraceae</taxon>
        <taxon>Cinnamomum</taxon>
    </lineage>
</organism>
<keyword evidence="2" id="KW-0804">Transcription</keyword>
<proteinExistence type="inferred from homology"/>
<evidence type="ECO:0000256" key="1">
    <source>
        <dbReference type="ARBA" id="ARBA00007692"/>
    </source>
</evidence>
<protein>
    <submittedName>
        <fullName evidence="4">Transcription termination factor MTERF2, chloroplastic isoform X1</fullName>
    </submittedName>
</protein>
<name>A0A3S3MUR4_9MAGN</name>
<dbReference type="InterPro" id="IPR038538">
    <property type="entry name" value="MTERF_sf"/>
</dbReference>
<evidence type="ECO:0000313" key="5">
    <source>
        <dbReference type="Proteomes" id="UP000283530"/>
    </source>
</evidence>
<keyword evidence="2" id="KW-0806">Transcription termination</keyword>
<keyword evidence="3" id="KW-0809">Transit peptide</keyword>
<dbReference type="PANTHER" id="PTHR13068:SF3">
    <property type="entry name" value="MITOCHONDRIAL TRANSCRIPTION TERMINATION FACTOR FAMILY PROTEIN"/>
    <property type="match status" value="1"/>
</dbReference>
<dbReference type="GO" id="GO:0003676">
    <property type="term" value="F:nucleic acid binding"/>
    <property type="evidence" value="ECO:0007669"/>
    <property type="project" value="InterPro"/>
</dbReference>
<accession>A0A3S3MUR4</accession>
<evidence type="ECO:0000313" key="4">
    <source>
        <dbReference type="EMBL" id="RWR75204.1"/>
    </source>
</evidence>